<name>A0ABN7APL7_9HEMI</name>
<keyword evidence="2" id="KW-0808">Transferase</keyword>
<keyword evidence="3" id="KW-1185">Reference proteome</keyword>
<dbReference type="Pfam" id="PF13847">
    <property type="entry name" value="Methyltransf_31"/>
    <property type="match status" value="1"/>
</dbReference>
<evidence type="ECO:0000313" key="3">
    <source>
        <dbReference type="Proteomes" id="UP001307889"/>
    </source>
</evidence>
<dbReference type="PANTHER" id="PTHR43861:SF1">
    <property type="entry name" value="TRANS-ACONITATE 2-METHYLTRANSFERASE"/>
    <property type="match status" value="1"/>
</dbReference>
<dbReference type="EMBL" id="AP028912">
    <property type="protein sequence ID" value="BES93224.1"/>
    <property type="molecule type" value="Genomic_DNA"/>
</dbReference>
<protein>
    <submittedName>
        <fullName evidence="2">Acid methyltransferase</fullName>
    </submittedName>
</protein>
<evidence type="ECO:0000313" key="2">
    <source>
        <dbReference type="EMBL" id="BES93224.1"/>
    </source>
</evidence>
<proteinExistence type="predicted"/>
<organism evidence="2 3">
    <name type="scientific">Nesidiocoris tenuis</name>
    <dbReference type="NCBI Taxonomy" id="355587"/>
    <lineage>
        <taxon>Eukaryota</taxon>
        <taxon>Metazoa</taxon>
        <taxon>Ecdysozoa</taxon>
        <taxon>Arthropoda</taxon>
        <taxon>Hexapoda</taxon>
        <taxon>Insecta</taxon>
        <taxon>Pterygota</taxon>
        <taxon>Neoptera</taxon>
        <taxon>Paraneoptera</taxon>
        <taxon>Hemiptera</taxon>
        <taxon>Heteroptera</taxon>
        <taxon>Panheteroptera</taxon>
        <taxon>Cimicomorpha</taxon>
        <taxon>Miridae</taxon>
        <taxon>Dicyphina</taxon>
        <taxon>Nesidiocoris</taxon>
    </lineage>
</organism>
<dbReference type="Proteomes" id="UP001307889">
    <property type="component" value="Chromosome 4"/>
</dbReference>
<dbReference type="InterPro" id="IPR025714">
    <property type="entry name" value="Methyltranfer_dom"/>
</dbReference>
<dbReference type="Gene3D" id="3.40.50.150">
    <property type="entry name" value="Vaccinia Virus protein VP39"/>
    <property type="match status" value="1"/>
</dbReference>
<keyword evidence="2" id="KW-0489">Methyltransferase</keyword>
<dbReference type="SUPFAM" id="SSF53335">
    <property type="entry name" value="S-adenosyl-L-methionine-dependent methyltransferases"/>
    <property type="match status" value="1"/>
</dbReference>
<dbReference type="CDD" id="cd02440">
    <property type="entry name" value="AdoMet_MTases"/>
    <property type="match status" value="1"/>
</dbReference>
<dbReference type="GO" id="GO:0008168">
    <property type="term" value="F:methyltransferase activity"/>
    <property type="evidence" value="ECO:0007669"/>
    <property type="project" value="UniProtKB-KW"/>
</dbReference>
<dbReference type="PANTHER" id="PTHR43861">
    <property type="entry name" value="TRANS-ACONITATE 2-METHYLTRANSFERASE-RELATED"/>
    <property type="match status" value="1"/>
</dbReference>
<gene>
    <name evidence="2" type="ORF">NTJ_06033</name>
</gene>
<dbReference type="GO" id="GO:0032259">
    <property type="term" value="P:methylation"/>
    <property type="evidence" value="ECO:0007669"/>
    <property type="project" value="UniProtKB-KW"/>
</dbReference>
<sequence length="303" mass="34764">MIDQRLSSNALESRAVYECTPSLLHRLHFQNTDYRMFESAEQYSSMAQDHVNEALYILTRYEHEVNGGDDEIVLDVGCGSGDVTVQVLGRMKRWKQIVGIDFNSAMIEFANRNAPDVNKYSFEVVNFNKPISEEFSKKKFNKIFSFFALQWMKNRRTVAQNIYDLLAPGGQAFLLLVSYSKIYEIWDDIAESSEWKNHIPFSGPLNELVYAEKPEELVIAPLKDVGLKIVKSEILERKNAFKANEDTDDSKIEKLKTVDPFLKSIPVEKKDRYLEDLLERVKTKIGPNGATDYTALIVIAQKD</sequence>
<dbReference type="InterPro" id="IPR029063">
    <property type="entry name" value="SAM-dependent_MTases_sf"/>
</dbReference>
<feature type="domain" description="Methyltransferase" evidence="1">
    <location>
        <begin position="70"/>
        <end position="174"/>
    </location>
</feature>
<reference evidence="2 3" key="1">
    <citation type="submission" date="2023-09" db="EMBL/GenBank/DDBJ databases">
        <title>Nesidiocoris tenuis whole genome shotgun sequence.</title>
        <authorList>
            <person name="Shibata T."/>
            <person name="Shimoda M."/>
            <person name="Kobayashi T."/>
            <person name="Uehara T."/>
        </authorList>
    </citation>
    <scope>NUCLEOTIDE SEQUENCE [LARGE SCALE GENOMIC DNA]</scope>
    <source>
        <strain evidence="2 3">Japan</strain>
    </source>
</reference>
<accession>A0ABN7APL7</accession>
<evidence type="ECO:0000259" key="1">
    <source>
        <dbReference type="Pfam" id="PF13847"/>
    </source>
</evidence>